<organism evidence="12 13">
    <name type="scientific">Falsiroseomonas bella</name>
    <dbReference type="NCBI Taxonomy" id="2184016"/>
    <lineage>
        <taxon>Bacteria</taxon>
        <taxon>Pseudomonadati</taxon>
        <taxon>Pseudomonadota</taxon>
        <taxon>Alphaproteobacteria</taxon>
        <taxon>Acetobacterales</taxon>
        <taxon>Roseomonadaceae</taxon>
        <taxon>Falsiroseomonas</taxon>
    </lineage>
</organism>
<feature type="transmembrane region" description="Helical" evidence="10">
    <location>
        <begin position="30"/>
        <end position="48"/>
    </location>
</feature>
<comment type="similarity">
    <text evidence="10">Belongs to the monovalent cation:proton antiporter 1 (CPA1) transporter (TC 2.A.36) family.</text>
</comment>
<evidence type="ECO:0000313" key="12">
    <source>
        <dbReference type="EMBL" id="PWS33979.1"/>
    </source>
</evidence>
<dbReference type="InterPro" id="IPR018422">
    <property type="entry name" value="Cation/H_exchanger_CPA1"/>
</dbReference>
<keyword evidence="4 10" id="KW-0812">Transmembrane</keyword>
<comment type="function">
    <text evidence="10">Na(+)/H(+) antiporter that extrudes sodium in exchange for external protons.</text>
</comment>
<proteinExistence type="inferred from homology"/>
<feature type="transmembrane region" description="Helical" evidence="10">
    <location>
        <begin position="401"/>
        <end position="424"/>
    </location>
</feature>
<keyword evidence="6 10" id="KW-0915">Sodium</keyword>
<evidence type="ECO:0000256" key="6">
    <source>
        <dbReference type="ARBA" id="ARBA00023053"/>
    </source>
</evidence>
<feature type="transmembrane region" description="Helical" evidence="10">
    <location>
        <begin position="209"/>
        <end position="231"/>
    </location>
</feature>
<feature type="transmembrane region" description="Helical" evidence="10">
    <location>
        <begin position="243"/>
        <end position="274"/>
    </location>
</feature>
<evidence type="ECO:0000256" key="2">
    <source>
        <dbReference type="ARBA" id="ARBA00022448"/>
    </source>
</evidence>
<dbReference type="InterPro" id="IPR006153">
    <property type="entry name" value="Cation/H_exchanger_TM"/>
</dbReference>
<dbReference type="GO" id="GO:0015386">
    <property type="term" value="F:potassium:proton antiporter activity"/>
    <property type="evidence" value="ECO:0007669"/>
    <property type="project" value="TreeGrafter"/>
</dbReference>
<keyword evidence="2 10" id="KW-0813">Transport</keyword>
<evidence type="ECO:0000256" key="5">
    <source>
        <dbReference type="ARBA" id="ARBA00022989"/>
    </source>
</evidence>
<dbReference type="EMBL" id="QGNA01000009">
    <property type="protein sequence ID" value="PWS33979.1"/>
    <property type="molecule type" value="Genomic_DNA"/>
</dbReference>
<reference evidence="13" key="1">
    <citation type="submission" date="2018-05" db="EMBL/GenBank/DDBJ databases">
        <authorList>
            <person name="Du Z."/>
            <person name="Wang X."/>
        </authorList>
    </citation>
    <scope>NUCLEOTIDE SEQUENCE [LARGE SCALE GENOMIC DNA]</scope>
    <source>
        <strain evidence="13">CQN31</strain>
    </source>
</reference>
<feature type="transmembrane region" description="Helical" evidence="10">
    <location>
        <begin position="295"/>
        <end position="316"/>
    </location>
</feature>
<feature type="transmembrane region" description="Helical" evidence="10">
    <location>
        <begin position="138"/>
        <end position="160"/>
    </location>
</feature>
<comment type="caution">
    <text evidence="12">The sequence shown here is derived from an EMBL/GenBank/DDBJ whole genome shotgun (WGS) entry which is preliminary data.</text>
</comment>
<dbReference type="Pfam" id="PF00999">
    <property type="entry name" value="Na_H_Exchanger"/>
    <property type="match status" value="1"/>
</dbReference>
<keyword evidence="10" id="KW-0050">Antiport</keyword>
<keyword evidence="13" id="KW-1185">Reference proteome</keyword>
<sequence length="551" mass="58705">MGASSMFPKMGSGLPSPKPWHGGYDSRMEIVQAVLALIAACVGFALIARHARLPYAVILVLGGIVLAFVPGLPHVTLDPQLALAFFVPPLLQASAWRTDWRAFRGNIRPILLLAVGAVLFTALCVAAVAKLLLPGLPWAAAIALGAIVAPPDAVAVSAVLRRLPVPQRLVAILEGESLVNDATALVLYRLAIAAVAAGSIALESAALSFVLVAAGGIAVGWAVGAAAIWSFRRLDDPLLETAVSFIACYGAFMAAEALGFSGVIAVVTTGLVMGQMQHRVLSPQTRMTSVAVWRFSEFVLTSLIFILVGLQLRGILERIADRGVPELAGLALAISAALILSRFVWVFPSLYIPHWIAGLRRRPREPVLGEAMVVSWAGMRGVVSLAAALALPLGFPERDLLVFLAFCAILATLVLQGTTLSRVITHFRVEEARAAGMAPDEARARRQVARATLAEIERRAEDILEGAVARDLVDEYREKARVFRGVADGGGQAELEARMRIRLAALRAGRVALLDHHRDDGLSDELLAGIESELDLEELRILRLLGATPGK</sequence>
<gene>
    <name evidence="12" type="ORF">DFH01_26950</name>
</gene>
<evidence type="ECO:0000256" key="10">
    <source>
        <dbReference type="RuleBase" id="RU366002"/>
    </source>
</evidence>
<protein>
    <submittedName>
        <fullName evidence="12">Na+/H+ antiporter</fullName>
    </submittedName>
</protein>
<feature type="transmembrane region" description="Helical" evidence="10">
    <location>
        <begin position="55"/>
        <end position="75"/>
    </location>
</feature>
<dbReference type="GO" id="GO:0051453">
    <property type="term" value="P:regulation of intracellular pH"/>
    <property type="evidence" value="ECO:0007669"/>
    <property type="project" value="TreeGrafter"/>
</dbReference>
<keyword evidence="9 10" id="KW-0739">Sodium transport</keyword>
<dbReference type="Proteomes" id="UP000245765">
    <property type="component" value="Unassembled WGS sequence"/>
</dbReference>
<feature type="transmembrane region" description="Helical" evidence="10">
    <location>
        <begin position="110"/>
        <end position="132"/>
    </location>
</feature>
<dbReference type="GO" id="GO:0005886">
    <property type="term" value="C:plasma membrane"/>
    <property type="evidence" value="ECO:0007669"/>
    <property type="project" value="UniProtKB-SubCell"/>
</dbReference>
<dbReference type="PANTHER" id="PTHR10110:SF86">
    <property type="entry name" value="SODIUM_HYDROGEN EXCHANGER 7"/>
    <property type="match status" value="1"/>
</dbReference>
<dbReference type="GO" id="GO:0098719">
    <property type="term" value="P:sodium ion import across plasma membrane"/>
    <property type="evidence" value="ECO:0007669"/>
    <property type="project" value="TreeGrafter"/>
</dbReference>
<evidence type="ECO:0000256" key="9">
    <source>
        <dbReference type="ARBA" id="ARBA00023201"/>
    </source>
</evidence>
<keyword evidence="5 10" id="KW-1133">Transmembrane helix</keyword>
<feature type="transmembrane region" description="Helical" evidence="10">
    <location>
        <begin position="373"/>
        <end position="395"/>
    </location>
</feature>
<name>A0A317F7P2_9PROT</name>
<comment type="caution">
    <text evidence="10">Lacks conserved residue(s) required for the propagation of feature annotation.</text>
</comment>
<dbReference type="InterPro" id="IPR004705">
    <property type="entry name" value="Cation/H_exchanger_CPA1_bac"/>
</dbReference>
<evidence type="ECO:0000256" key="4">
    <source>
        <dbReference type="ARBA" id="ARBA00022692"/>
    </source>
</evidence>
<keyword evidence="8 10" id="KW-0472">Membrane</keyword>
<comment type="subcellular location">
    <subcellularLocation>
        <location evidence="10">Cell inner membrane</location>
        <topology evidence="10">Multi-pass membrane protein</topology>
    </subcellularLocation>
    <subcellularLocation>
        <location evidence="1">Cell membrane</location>
        <topology evidence="1">Multi-pass membrane protein</topology>
    </subcellularLocation>
</comment>
<dbReference type="AlphaFoldDB" id="A0A317F7P2"/>
<evidence type="ECO:0000259" key="11">
    <source>
        <dbReference type="Pfam" id="PF00999"/>
    </source>
</evidence>
<dbReference type="GO" id="GO:0015385">
    <property type="term" value="F:sodium:proton antiporter activity"/>
    <property type="evidence" value="ECO:0007669"/>
    <property type="project" value="InterPro"/>
</dbReference>
<evidence type="ECO:0000313" key="13">
    <source>
        <dbReference type="Proteomes" id="UP000245765"/>
    </source>
</evidence>
<evidence type="ECO:0000256" key="1">
    <source>
        <dbReference type="ARBA" id="ARBA00004651"/>
    </source>
</evidence>
<keyword evidence="3" id="KW-1003">Cell membrane</keyword>
<feature type="domain" description="Cation/H+ exchanger transmembrane" evidence="11">
    <location>
        <begin position="38"/>
        <end position="424"/>
    </location>
</feature>
<dbReference type="NCBIfam" id="TIGR00831">
    <property type="entry name" value="a_cpa1"/>
    <property type="match status" value="1"/>
</dbReference>
<evidence type="ECO:0000256" key="7">
    <source>
        <dbReference type="ARBA" id="ARBA00023065"/>
    </source>
</evidence>
<evidence type="ECO:0000256" key="3">
    <source>
        <dbReference type="ARBA" id="ARBA00022475"/>
    </source>
</evidence>
<accession>A0A317F7P2</accession>
<dbReference type="PANTHER" id="PTHR10110">
    <property type="entry name" value="SODIUM/HYDROGEN EXCHANGER"/>
    <property type="match status" value="1"/>
</dbReference>
<dbReference type="Gene3D" id="6.10.140.1330">
    <property type="match status" value="1"/>
</dbReference>
<feature type="transmembrane region" description="Helical" evidence="10">
    <location>
        <begin position="328"/>
        <end position="352"/>
    </location>
</feature>
<keyword evidence="7 10" id="KW-0406">Ion transport</keyword>
<keyword evidence="10" id="KW-0997">Cell inner membrane</keyword>
<evidence type="ECO:0000256" key="8">
    <source>
        <dbReference type="ARBA" id="ARBA00023136"/>
    </source>
</evidence>